<feature type="domain" description="Glycosyltransferase 2-like" evidence="7">
    <location>
        <begin position="14"/>
        <end position="187"/>
    </location>
</feature>
<evidence type="ECO:0000256" key="2">
    <source>
        <dbReference type="ARBA" id="ARBA00022475"/>
    </source>
</evidence>
<evidence type="ECO:0000256" key="6">
    <source>
        <dbReference type="SAM" id="Phobius"/>
    </source>
</evidence>
<evidence type="ECO:0000256" key="4">
    <source>
        <dbReference type="ARBA" id="ARBA00022679"/>
    </source>
</evidence>
<dbReference type="PANTHER" id="PTHR43646:SF2">
    <property type="entry name" value="GLYCOSYLTRANSFERASE 2-LIKE DOMAIN-CONTAINING PROTEIN"/>
    <property type="match status" value="1"/>
</dbReference>
<accession>A0A2U3KP29</accession>
<dbReference type="InterPro" id="IPR029044">
    <property type="entry name" value="Nucleotide-diphossugar_trans"/>
</dbReference>
<evidence type="ECO:0000256" key="1">
    <source>
        <dbReference type="ARBA" id="ARBA00004236"/>
    </source>
</evidence>
<evidence type="ECO:0000256" key="5">
    <source>
        <dbReference type="ARBA" id="ARBA00023136"/>
    </source>
</evidence>
<dbReference type="SUPFAM" id="SSF53448">
    <property type="entry name" value="Nucleotide-diphospho-sugar transferases"/>
    <property type="match status" value="1"/>
</dbReference>
<dbReference type="OrthoDB" id="9806525at2"/>
<evidence type="ECO:0000259" key="7">
    <source>
        <dbReference type="Pfam" id="PF00535"/>
    </source>
</evidence>
<keyword evidence="6" id="KW-0812">Transmembrane</keyword>
<evidence type="ECO:0000256" key="3">
    <source>
        <dbReference type="ARBA" id="ARBA00022676"/>
    </source>
</evidence>
<feature type="transmembrane region" description="Helical" evidence="6">
    <location>
        <begin position="250"/>
        <end position="267"/>
    </location>
</feature>
<dbReference type="EMBL" id="OMOD01000129">
    <property type="protein sequence ID" value="SPF41418.1"/>
    <property type="molecule type" value="Genomic_DNA"/>
</dbReference>
<keyword evidence="3" id="KW-0328">Glycosyltransferase</keyword>
<dbReference type="GO" id="GO:0016757">
    <property type="term" value="F:glycosyltransferase activity"/>
    <property type="evidence" value="ECO:0007669"/>
    <property type="project" value="UniProtKB-KW"/>
</dbReference>
<feature type="transmembrane region" description="Helical" evidence="6">
    <location>
        <begin position="279"/>
        <end position="296"/>
    </location>
</feature>
<gene>
    <name evidence="8" type="ORF">SBA1_360015</name>
</gene>
<reference evidence="9" key="1">
    <citation type="submission" date="2018-02" db="EMBL/GenBank/DDBJ databases">
        <authorList>
            <person name="Hausmann B."/>
        </authorList>
    </citation>
    <scope>NUCLEOTIDE SEQUENCE [LARGE SCALE GENOMIC DNA]</scope>
    <source>
        <strain evidence="9">Peat soil MAG SbA1</strain>
    </source>
</reference>
<dbReference type="Pfam" id="PF00535">
    <property type="entry name" value="Glycos_transf_2"/>
    <property type="match status" value="1"/>
</dbReference>
<dbReference type="AlphaFoldDB" id="A0A2U3KP29"/>
<dbReference type="PANTHER" id="PTHR43646">
    <property type="entry name" value="GLYCOSYLTRANSFERASE"/>
    <property type="match status" value="1"/>
</dbReference>
<dbReference type="GO" id="GO:0005886">
    <property type="term" value="C:plasma membrane"/>
    <property type="evidence" value="ECO:0007669"/>
    <property type="project" value="UniProtKB-SubCell"/>
</dbReference>
<protein>
    <submittedName>
        <fullName evidence="8">Glycosyl transferase, family 2</fullName>
    </submittedName>
</protein>
<dbReference type="InterPro" id="IPR001173">
    <property type="entry name" value="Glyco_trans_2-like"/>
</dbReference>
<evidence type="ECO:0000313" key="9">
    <source>
        <dbReference type="Proteomes" id="UP000238701"/>
    </source>
</evidence>
<evidence type="ECO:0000313" key="8">
    <source>
        <dbReference type="EMBL" id="SPF41418.1"/>
    </source>
</evidence>
<comment type="subcellular location">
    <subcellularLocation>
        <location evidence="1">Cell membrane</location>
    </subcellularLocation>
</comment>
<keyword evidence="4 8" id="KW-0808">Transferase</keyword>
<keyword evidence="6" id="KW-1133">Transmembrane helix</keyword>
<name>A0A2U3KP29_9BACT</name>
<keyword evidence="5 6" id="KW-0472">Membrane</keyword>
<sequence>MAATETITGQPTVSVIIPARNEDACLGTCLESLVTQSGTAFEIIVVDDHSTDRTREIAASFAAVNADKVRVIEAGPLPEGWTGKNNAVSTGARTARGAWLLFTDADTVHLSGSLARAMAEALGNGADMLSYSPEQIAVSFWEMATLPVIFAELARQYPPKKVSDPASPIAAANGQYILIRREVYDAIGGHAAIAGEILEDVALARAVKASGRKIRFRYGADVVRTRMYRNFRQLREGWTKNLALLFPNPGWLAVKTVLLWAMPWVALAMESFHGARRAWWGMVFVCGVLYVTTRLRRANFDFPMEFLGALFGMPVFAYLLLRSKQAHAQGKVGWKGRIYGSADHSMNPMPDHSTPTTAAGRLS</sequence>
<organism evidence="8 9">
    <name type="scientific">Candidatus Sulfotelmatobacter kueseliae</name>
    <dbReference type="NCBI Taxonomy" id="2042962"/>
    <lineage>
        <taxon>Bacteria</taxon>
        <taxon>Pseudomonadati</taxon>
        <taxon>Acidobacteriota</taxon>
        <taxon>Terriglobia</taxon>
        <taxon>Terriglobales</taxon>
        <taxon>Candidatus Korobacteraceae</taxon>
        <taxon>Candidatus Sulfotelmatobacter</taxon>
    </lineage>
</organism>
<dbReference type="Proteomes" id="UP000238701">
    <property type="component" value="Unassembled WGS sequence"/>
</dbReference>
<proteinExistence type="predicted"/>
<dbReference type="Gene3D" id="3.90.550.10">
    <property type="entry name" value="Spore Coat Polysaccharide Biosynthesis Protein SpsA, Chain A"/>
    <property type="match status" value="1"/>
</dbReference>
<keyword evidence="2" id="KW-1003">Cell membrane</keyword>
<feature type="transmembrane region" description="Helical" evidence="6">
    <location>
        <begin position="302"/>
        <end position="321"/>
    </location>
</feature>